<dbReference type="Proteomes" id="UP000184304">
    <property type="component" value="Unassembled WGS sequence"/>
</dbReference>
<evidence type="ECO:0000256" key="1">
    <source>
        <dbReference type="SAM" id="Phobius"/>
    </source>
</evidence>
<keyword evidence="1" id="KW-0812">Transmembrane</keyword>
<reference evidence="3" key="1">
    <citation type="journal article" date="2017" name="Genome Biol.">
        <title>Comparative genomics reveals high biological diversity and specific adaptations in the industrially and medically important fungal genus Aspergillus.</title>
        <authorList>
            <person name="de Vries R.P."/>
            <person name="Riley R."/>
            <person name="Wiebenga A."/>
            <person name="Aguilar-Osorio G."/>
            <person name="Amillis S."/>
            <person name="Uchima C.A."/>
            <person name="Anderluh G."/>
            <person name="Asadollahi M."/>
            <person name="Askin M."/>
            <person name="Barry K."/>
            <person name="Battaglia E."/>
            <person name="Bayram O."/>
            <person name="Benocci T."/>
            <person name="Braus-Stromeyer S.A."/>
            <person name="Caldana C."/>
            <person name="Canovas D."/>
            <person name="Cerqueira G.C."/>
            <person name="Chen F."/>
            <person name="Chen W."/>
            <person name="Choi C."/>
            <person name="Clum A."/>
            <person name="Dos Santos R.A."/>
            <person name="Damasio A.R."/>
            <person name="Diallinas G."/>
            <person name="Emri T."/>
            <person name="Fekete E."/>
            <person name="Flipphi M."/>
            <person name="Freyberg S."/>
            <person name="Gallo A."/>
            <person name="Gournas C."/>
            <person name="Habgood R."/>
            <person name="Hainaut M."/>
            <person name="Harispe M.L."/>
            <person name="Henrissat B."/>
            <person name="Hilden K.S."/>
            <person name="Hope R."/>
            <person name="Hossain A."/>
            <person name="Karabika E."/>
            <person name="Karaffa L."/>
            <person name="Karanyi Z."/>
            <person name="Krasevec N."/>
            <person name="Kuo A."/>
            <person name="Kusch H."/>
            <person name="LaButti K."/>
            <person name="Lagendijk E.L."/>
            <person name="Lapidus A."/>
            <person name="Levasseur A."/>
            <person name="Lindquist E."/>
            <person name="Lipzen A."/>
            <person name="Logrieco A.F."/>
            <person name="MacCabe A."/>
            <person name="Maekelae M.R."/>
            <person name="Malavazi I."/>
            <person name="Melin P."/>
            <person name="Meyer V."/>
            <person name="Mielnichuk N."/>
            <person name="Miskei M."/>
            <person name="Molnar A.P."/>
            <person name="Mule G."/>
            <person name="Ngan C.Y."/>
            <person name="Orejas M."/>
            <person name="Orosz E."/>
            <person name="Ouedraogo J.P."/>
            <person name="Overkamp K.M."/>
            <person name="Park H.-S."/>
            <person name="Perrone G."/>
            <person name="Piumi F."/>
            <person name="Punt P.J."/>
            <person name="Ram A.F."/>
            <person name="Ramon A."/>
            <person name="Rauscher S."/>
            <person name="Record E."/>
            <person name="Riano-Pachon D.M."/>
            <person name="Robert V."/>
            <person name="Roehrig J."/>
            <person name="Ruller R."/>
            <person name="Salamov A."/>
            <person name="Salih N.S."/>
            <person name="Samson R.A."/>
            <person name="Sandor E."/>
            <person name="Sanguinetti M."/>
            <person name="Schuetze T."/>
            <person name="Sepcic K."/>
            <person name="Shelest E."/>
            <person name="Sherlock G."/>
            <person name="Sophianopoulou V."/>
            <person name="Squina F.M."/>
            <person name="Sun H."/>
            <person name="Susca A."/>
            <person name="Todd R.B."/>
            <person name="Tsang A."/>
            <person name="Unkles S.E."/>
            <person name="van de Wiele N."/>
            <person name="van Rossen-Uffink D."/>
            <person name="Oliveira J.V."/>
            <person name="Vesth T.C."/>
            <person name="Visser J."/>
            <person name="Yu J.-H."/>
            <person name="Zhou M."/>
            <person name="Andersen M.R."/>
            <person name="Archer D.B."/>
            <person name="Baker S.E."/>
            <person name="Benoit I."/>
            <person name="Brakhage A.A."/>
            <person name="Braus G.H."/>
            <person name="Fischer R."/>
            <person name="Frisvad J.C."/>
            <person name="Goldman G.H."/>
            <person name="Houbraken J."/>
            <person name="Oakley B."/>
            <person name="Pocsi I."/>
            <person name="Scazzocchio C."/>
            <person name="Seiboth B."/>
            <person name="vanKuyk P.A."/>
            <person name="Wortman J."/>
            <person name="Dyer P.S."/>
            <person name="Grigoriev I.V."/>
        </authorList>
    </citation>
    <scope>NUCLEOTIDE SEQUENCE [LARGE SCALE GENOMIC DNA]</scope>
    <source>
        <strain evidence="3">CBS 134.48</strain>
    </source>
</reference>
<dbReference type="AlphaFoldDB" id="A0A1L9MVE8"/>
<dbReference type="VEuPathDB" id="FungiDB:ASPTUDRAFT_793469"/>
<feature type="transmembrane region" description="Helical" evidence="1">
    <location>
        <begin position="21"/>
        <end position="40"/>
    </location>
</feature>
<keyword evidence="1" id="KW-0472">Membrane</keyword>
<proteinExistence type="predicted"/>
<evidence type="ECO:0000313" key="2">
    <source>
        <dbReference type="EMBL" id="OJI80977.1"/>
    </source>
</evidence>
<sequence length="95" mass="10581">MKGKDEKGDGWKEKRRRGIPSVRPVSFTVLVVTVLGSVVLRSRDLRGGSVGFFQVAYSTNLEDKNYSNALCYLCITLPVCLQLSAKLQISWDDSL</sequence>
<keyword evidence="1" id="KW-1133">Transmembrane helix</keyword>
<dbReference type="EMBL" id="KV878206">
    <property type="protein sequence ID" value="OJI80977.1"/>
    <property type="molecule type" value="Genomic_DNA"/>
</dbReference>
<gene>
    <name evidence="2" type="ORF">ASPTUDRAFT_793469</name>
</gene>
<evidence type="ECO:0000313" key="3">
    <source>
        <dbReference type="Proteomes" id="UP000184304"/>
    </source>
</evidence>
<organism evidence="2 3">
    <name type="scientific">Aspergillus tubingensis (strain CBS 134.48)</name>
    <dbReference type="NCBI Taxonomy" id="767770"/>
    <lineage>
        <taxon>Eukaryota</taxon>
        <taxon>Fungi</taxon>
        <taxon>Dikarya</taxon>
        <taxon>Ascomycota</taxon>
        <taxon>Pezizomycotina</taxon>
        <taxon>Eurotiomycetes</taxon>
        <taxon>Eurotiomycetidae</taxon>
        <taxon>Eurotiales</taxon>
        <taxon>Aspergillaceae</taxon>
        <taxon>Aspergillus</taxon>
        <taxon>Aspergillus subgen. Circumdati</taxon>
    </lineage>
</organism>
<accession>A0A1L9MVE8</accession>
<name>A0A1L9MVE8_ASPTC</name>
<keyword evidence="3" id="KW-1185">Reference proteome</keyword>
<protein>
    <submittedName>
        <fullName evidence="2">Uncharacterized protein</fullName>
    </submittedName>
</protein>